<gene>
    <name evidence="15" type="ORF">Cs308_0402</name>
</gene>
<comment type="similarity">
    <text evidence="1">Belongs to the helicase family. UvrD subfamily.</text>
</comment>
<dbReference type="PROSITE" id="PS51198">
    <property type="entry name" value="UVRD_HELICASE_ATP_BIND"/>
    <property type="match status" value="1"/>
</dbReference>
<dbReference type="PANTHER" id="PTHR11070:SF2">
    <property type="entry name" value="ATP-DEPENDENT DNA HELICASE SRS2"/>
    <property type="match status" value="1"/>
</dbReference>
<evidence type="ECO:0000256" key="7">
    <source>
        <dbReference type="ARBA" id="ARBA00023235"/>
    </source>
</evidence>
<evidence type="ECO:0000256" key="12">
    <source>
        <dbReference type="PROSITE-ProRule" id="PRU00560"/>
    </source>
</evidence>
<dbReference type="KEGG" id="csaz:Cs308_0402"/>
<dbReference type="GO" id="GO:0005829">
    <property type="term" value="C:cytosol"/>
    <property type="evidence" value="ECO:0007669"/>
    <property type="project" value="TreeGrafter"/>
</dbReference>
<dbReference type="Gene3D" id="3.40.50.300">
    <property type="entry name" value="P-loop containing nucleotide triphosphate hydrolases"/>
    <property type="match status" value="2"/>
</dbReference>
<keyword evidence="7" id="KW-0413">Isomerase</keyword>
<dbReference type="InterPro" id="IPR014016">
    <property type="entry name" value="UvrD-like_ATP-bd"/>
</dbReference>
<evidence type="ECO:0000256" key="6">
    <source>
        <dbReference type="ARBA" id="ARBA00023125"/>
    </source>
</evidence>
<evidence type="ECO:0000256" key="4">
    <source>
        <dbReference type="ARBA" id="ARBA00022806"/>
    </source>
</evidence>
<keyword evidence="4 12" id="KW-0347">Helicase</keyword>
<name>A0A1A9HWU6_9CHLA</name>
<dbReference type="Gene3D" id="1.10.10.160">
    <property type="match status" value="1"/>
</dbReference>
<dbReference type="Proteomes" id="UP000078162">
    <property type="component" value="Chromosome"/>
</dbReference>
<evidence type="ECO:0000256" key="5">
    <source>
        <dbReference type="ARBA" id="ARBA00022840"/>
    </source>
</evidence>
<keyword evidence="5 12" id="KW-0067">ATP-binding</keyword>
<dbReference type="InterPro" id="IPR013986">
    <property type="entry name" value="DExx_box_DNA_helicase_dom_sf"/>
</dbReference>
<dbReference type="GO" id="GO:0016887">
    <property type="term" value="F:ATP hydrolysis activity"/>
    <property type="evidence" value="ECO:0007669"/>
    <property type="project" value="RHEA"/>
</dbReference>
<accession>A0A1A9HWU6</accession>
<dbReference type="InterPro" id="IPR014017">
    <property type="entry name" value="DNA_helicase_UvrD-like_C"/>
</dbReference>
<dbReference type="CDD" id="cd18807">
    <property type="entry name" value="SF1_C_UvrD"/>
    <property type="match status" value="1"/>
</dbReference>
<feature type="domain" description="UvrD-like helicase ATP-binding" evidence="13">
    <location>
        <begin position="5"/>
        <end position="279"/>
    </location>
</feature>
<keyword evidence="3 12" id="KW-0378">Hydrolase</keyword>
<keyword evidence="2 12" id="KW-0547">Nucleotide-binding</keyword>
<evidence type="ECO:0000256" key="11">
    <source>
        <dbReference type="ARBA" id="ARBA00048988"/>
    </source>
</evidence>
<feature type="binding site" evidence="12">
    <location>
        <begin position="26"/>
        <end position="33"/>
    </location>
    <ligand>
        <name>ATP</name>
        <dbReference type="ChEBI" id="CHEBI:30616"/>
    </ligand>
</feature>
<dbReference type="Pfam" id="PF00580">
    <property type="entry name" value="UvrD-helicase"/>
    <property type="match status" value="1"/>
</dbReference>
<dbReference type="STRING" id="1806891.Cs308_0402"/>
<evidence type="ECO:0000256" key="1">
    <source>
        <dbReference type="ARBA" id="ARBA00009922"/>
    </source>
</evidence>
<evidence type="ECO:0000256" key="2">
    <source>
        <dbReference type="ARBA" id="ARBA00022741"/>
    </source>
</evidence>
<dbReference type="AlphaFoldDB" id="A0A1A9HWU6"/>
<comment type="catalytic activity">
    <reaction evidence="11">
        <text>ATP + H2O = ADP + phosphate + H(+)</text>
        <dbReference type="Rhea" id="RHEA:13065"/>
        <dbReference type="ChEBI" id="CHEBI:15377"/>
        <dbReference type="ChEBI" id="CHEBI:15378"/>
        <dbReference type="ChEBI" id="CHEBI:30616"/>
        <dbReference type="ChEBI" id="CHEBI:43474"/>
        <dbReference type="ChEBI" id="CHEBI:456216"/>
        <dbReference type="EC" id="5.6.2.4"/>
    </reaction>
</comment>
<dbReference type="InterPro" id="IPR000212">
    <property type="entry name" value="DNA_helicase_UvrD/REP"/>
</dbReference>
<dbReference type="GO" id="GO:0000725">
    <property type="term" value="P:recombinational repair"/>
    <property type="evidence" value="ECO:0007669"/>
    <property type="project" value="TreeGrafter"/>
</dbReference>
<feature type="domain" description="UvrD-like helicase C-terminal" evidence="14">
    <location>
        <begin position="280"/>
        <end position="556"/>
    </location>
</feature>
<reference evidence="15 16" key="1">
    <citation type="submission" date="2016-03" db="EMBL/GenBank/DDBJ databases">
        <title>Culture-independent genomics supports pathogen discovery for uncultivable bacteria within the genus Chlamydia.</title>
        <authorList>
            <person name="Taylor-Brown A."/>
            <person name="Bachmann N.L."/>
            <person name="Borel N."/>
            <person name="Polkinghorne A."/>
        </authorList>
    </citation>
    <scope>NUCLEOTIDE SEQUENCE [LARGE SCALE GENOMIC DNA]</scope>
    <source>
        <strain evidence="15 16">2742-308</strain>
    </source>
</reference>
<dbReference type="GO" id="GO:0003677">
    <property type="term" value="F:DNA binding"/>
    <property type="evidence" value="ECO:0007669"/>
    <property type="project" value="UniProtKB-KW"/>
</dbReference>
<evidence type="ECO:0000256" key="10">
    <source>
        <dbReference type="ARBA" id="ARBA00034923"/>
    </source>
</evidence>
<evidence type="ECO:0000256" key="3">
    <source>
        <dbReference type="ARBA" id="ARBA00022801"/>
    </source>
</evidence>
<evidence type="ECO:0000259" key="14">
    <source>
        <dbReference type="PROSITE" id="PS51217"/>
    </source>
</evidence>
<dbReference type="EMBL" id="CP014639">
    <property type="protein sequence ID" value="ANH78573.1"/>
    <property type="molecule type" value="Genomic_DNA"/>
</dbReference>
<dbReference type="InterPro" id="IPR027417">
    <property type="entry name" value="P-loop_NTPase"/>
</dbReference>
<dbReference type="SUPFAM" id="SSF52540">
    <property type="entry name" value="P-loop containing nucleoside triphosphate hydrolases"/>
    <property type="match status" value="1"/>
</dbReference>
<keyword evidence="6" id="KW-0238">DNA-binding</keyword>
<dbReference type="GO" id="GO:0005524">
    <property type="term" value="F:ATP binding"/>
    <property type="evidence" value="ECO:0007669"/>
    <property type="project" value="UniProtKB-UniRule"/>
</dbReference>
<proteinExistence type="inferred from homology"/>
<evidence type="ECO:0000256" key="8">
    <source>
        <dbReference type="ARBA" id="ARBA00034617"/>
    </source>
</evidence>
<dbReference type="OrthoDB" id="9810135at2"/>
<evidence type="ECO:0000313" key="15">
    <source>
        <dbReference type="EMBL" id="ANH78573.1"/>
    </source>
</evidence>
<dbReference type="Gene3D" id="1.10.486.10">
    <property type="entry name" value="PCRA, domain 4"/>
    <property type="match status" value="1"/>
</dbReference>
<dbReference type="GO" id="GO:0033202">
    <property type="term" value="C:DNA helicase complex"/>
    <property type="evidence" value="ECO:0007669"/>
    <property type="project" value="TreeGrafter"/>
</dbReference>
<dbReference type="GO" id="GO:0043138">
    <property type="term" value="F:3'-5' DNA helicase activity"/>
    <property type="evidence" value="ECO:0007669"/>
    <property type="project" value="UniProtKB-EC"/>
</dbReference>
<organism evidence="15 16">
    <name type="scientific">Candidatus Chlamydia sanziniae</name>
    <dbReference type="NCBI Taxonomy" id="1806891"/>
    <lineage>
        <taxon>Bacteria</taxon>
        <taxon>Pseudomonadati</taxon>
        <taxon>Chlamydiota</taxon>
        <taxon>Chlamydiia</taxon>
        <taxon>Chlamydiales</taxon>
        <taxon>Chlamydiaceae</taxon>
        <taxon>Chlamydia/Chlamydophila group</taxon>
        <taxon>Chlamydia</taxon>
    </lineage>
</organism>
<evidence type="ECO:0000256" key="9">
    <source>
        <dbReference type="ARBA" id="ARBA00034808"/>
    </source>
</evidence>
<dbReference type="EC" id="5.6.2.4" evidence="9"/>
<keyword evidence="16" id="KW-1185">Reference proteome</keyword>
<evidence type="ECO:0000259" key="13">
    <source>
        <dbReference type="PROSITE" id="PS51198"/>
    </source>
</evidence>
<comment type="catalytic activity">
    <reaction evidence="8">
        <text>Couples ATP hydrolysis with the unwinding of duplex DNA by translocating in the 3'-5' direction.</text>
        <dbReference type="EC" id="5.6.2.4"/>
    </reaction>
</comment>
<dbReference type="PROSITE" id="PS51217">
    <property type="entry name" value="UVRD_HELICASE_CTER"/>
    <property type="match status" value="1"/>
</dbReference>
<dbReference type="PANTHER" id="PTHR11070">
    <property type="entry name" value="UVRD / RECB / PCRA DNA HELICASE FAMILY MEMBER"/>
    <property type="match status" value="1"/>
</dbReference>
<protein>
    <recommendedName>
        <fullName evidence="9">DNA 3'-5' helicase</fullName>
        <ecNumber evidence="9">5.6.2.4</ecNumber>
    </recommendedName>
    <alternativeName>
        <fullName evidence="10">DNA 3'-5' helicase II</fullName>
    </alternativeName>
</protein>
<dbReference type="CDD" id="cd17932">
    <property type="entry name" value="DEXQc_UvrD"/>
    <property type="match status" value="1"/>
</dbReference>
<dbReference type="PATRIC" id="fig|1806891.3.peg.393"/>
<evidence type="ECO:0000313" key="16">
    <source>
        <dbReference type="Proteomes" id="UP000078162"/>
    </source>
</evidence>
<sequence>MIFTSDLNEAQFHAVTSPQSPVLLLAGAGAGKTRVITYRILHLINEGLQPNEILAVTFTNKAAKELKERIINQCSHTCSRNIPMVCTFHSLGVFILRQSIHLLNRKNNFIIYDQSDSEKLIKRCLQHHNLKPNFASGIQYHISQAKNRLLYPEDLDLQEYAALVITIYKEYQEKLREANALDFDDLLFLTVKLLKEATANEHYSQLWKALLIDEYQDTNHAQYIISQMISRQHHNVFAVGDPDQSIYSWRGANIHNILNFEKDYPNARILRLEENYRSYGNILNAANALIQNNASRLKKELRSVKGPGEKIRLFLGKTDREEAEFVAEEIIQLHRQMHIPLREICIFYRTNFQSRTFEDALLRRRIPYEILGGLSFYKRKEIQDILAFLRMFIARHDVVAFERTLHLPKRGLGPTAISTLIHYAITDNLSILHACQKALKTQAVKLSKKQQEGIKQYLQIFQELENAYTTLPLNEFMVATLRITQYLNILKEDPDTFEDRKSNLDELISKTFEWEQQNPEGTLETFLDDLALKGSMDEEELISDRVNLMTIHNGKGLEFRTVFVVGLEENLFPHANVKDNYENLEEERRLCYVGITRAQDLLYLTAAQSRFLWGTVRIMKPSRFLKEIPRDYLIQVH</sequence>
<dbReference type="Pfam" id="PF13361">
    <property type="entry name" value="UvrD_C"/>
    <property type="match status" value="1"/>
</dbReference>